<evidence type="ECO:0000313" key="2">
    <source>
        <dbReference type="Proteomes" id="UP000515934"/>
    </source>
</evidence>
<dbReference type="Gene3D" id="6.10.250.660">
    <property type="match status" value="2"/>
</dbReference>
<dbReference type="KEGG" id="ldn:H9L06_00540"/>
<name>A0A7G9S7H3_9MICO</name>
<organism evidence="1 2">
    <name type="scientific">Leucobacter denitrificans</name>
    <dbReference type="NCBI Taxonomy" id="683042"/>
    <lineage>
        <taxon>Bacteria</taxon>
        <taxon>Bacillati</taxon>
        <taxon>Actinomycetota</taxon>
        <taxon>Actinomycetes</taxon>
        <taxon>Micrococcales</taxon>
        <taxon>Microbacteriaceae</taxon>
        <taxon>Leucobacter</taxon>
    </lineage>
</organism>
<dbReference type="AlphaFoldDB" id="A0A7G9S7H3"/>
<dbReference type="EMBL" id="CP060716">
    <property type="protein sequence ID" value="QNN63798.1"/>
    <property type="molecule type" value="Genomic_DNA"/>
</dbReference>
<dbReference type="InterPro" id="IPR019933">
    <property type="entry name" value="DivIVA_domain"/>
</dbReference>
<protein>
    <submittedName>
        <fullName evidence="1">DivIVA domain-containing protein</fullName>
    </submittedName>
</protein>
<sequence>MNSPFPMTKGREKGYQPKQVDEFLDRARSAYEDNEAPPLTAADVRNLAFKLQRHGYVPRYVDAALDRLEDVFFERERRAQMREVGEDAWWQATRGLLSEVRGRIDRPRGKRFRRRGWFARGYRRSQVDAFLDRIGEMFRNREVSVTSSEVREVVFHPQWRGYDEAQVDALLDSLVDIILSTR</sequence>
<evidence type="ECO:0000313" key="1">
    <source>
        <dbReference type="EMBL" id="QNN63798.1"/>
    </source>
</evidence>
<gene>
    <name evidence="1" type="ORF">H9L06_00540</name>
</gene>
<dbReference type="Proteomes" id="UP000515934">
    <property type="component" value="Chromosome"/>
</dbReference>
<keyword evidence="2" id="KW-1185">Reference proteome</keyword>
<reference evidence="1 2" key="1">
    <citation type="submission" date="2020-08" db="EMBL/GenBank/DDBJ databases">
        <title>Genome sequence of Leucobacter denitrificans KACC 14055T.</title>
        <authorList>
            <person name="Hyun D.-W."/>
            <person name="Bae J.-W."/>
        </authorList>
    </citation>
    <scope>NUCLEOTIDE SEQUENCE [LARGE SCALE GENOMIC DNA]</scope>
    <source>
        <strain evidence="1 2">KACC 14055</strain>
    </source>
</reference>
<dbReference type="NCBIfam" id="TIGR03543">
    <property type="entry name" value="divI1A_rptt_fam"/>
    <property type="match status" value="1"/>
</dbReference>
<proteinExistence type="predicted"/>
<dbReference type="InterPro" id="IPR019932">
    <property type="entry name" value="CHP03543"/>
</dbReference>
<accession>A0A7G9S7H3</accession>
<dbReference type="NCBIfam" id="TIGR03544">
    <property type="entry name" value="DivI1A_domain"/>
    <property type="match status" value="4"/>
</dbReference>